<comment type="caution">
    <text evidence="5">Lacks conserved residue(s) required for the propagation of feature annotation.</text>
</comment>
<dbReference type="InterPro" id="IPR036157">
    <property type="entry name" value="dUTPase-like_sf"/>
</dbReference>
<comment type="function">
    <text evidence="5">This enzyme is involved in nucleotide metabolism: it produces dUMP, the immediate precursor of thymidine nucleotides and it decreases the intracellular concentration of dUTP so that uracil cannot be incorporated into DNA.</text>
</comment>
<proteinExistence type="inferred from homology"/>
<feature type="domain" description="dUTPase-like" evidence="7">
    <location>
        <begin position="20"/>
        <end position="150"/>
    </location>
</feature>
<organism evidence="8 9">
    <name type="scientific">Blastococcus deserti</name>
    <dbReference type="NCBI Taxonomy" id="2259033"/>
    <lineage>
        <taxon>Bacteria</taxon>
        <taxon>Bacillati</taxon>
        <taxon>Actinomycetota</taxon>
        <taxon>Actinomycetes</taxon>
        <taxon>Geodermatophilales</taxon>
        <taxon>Geodermatophilaceae</taxon>
        <taxon>Blastococcus</taxon>
    </lineage>
</organism>
<comment type="catalytic activity">
    <reaction evidence="4 5">
        <text>dUTP + H2O = dUMP + diphosphate + H(+)</text>
        <dbReference type="Rhea" id="RHEA:10248"/>
        <dbReference type="ChEBI" id="CHEBI:15377"/>
        <dbReference type="ChEBI" id="CHEBI:15378"/>
        <dbReference type="ChEBI" id="CHEBI:33019"/>
        <dbReference type="ChEBI" id="CHEBI:61555"/>
        <dbReference type="ChEBI" id="CHEBI:246422"/>
        <dbReference type="EC" id="3.6.1.23"/>
    </reaction>
</comment>
<dbReference type="Pfam" id="PF00692">
    <property type="entry name" value="dUTPase"/>
    <property type="match status" value="1"/>
</dbReference>
<dbReference type="Proteomes" id="UP001597402">
    <property type="component" value="Unassembled WGS sequence"/>
</dbReference>
<feature type="compositionally biased region" description="Gly residues" evidence="6">
    <location>
        <begin position="144"/>
        <end position="160"/>
    </location>
</feature>
<evidence type="ECO:0000259" key="7">
    <source>
        <dbReference type="Pfam" id="PF00692"/>
    </source>
</evidence>
<keyword evidence="2 5" id="KW-0378">Hydrolase</keyword>
<dbReference type="GO" id="GO:0004170">
    <property type="term" value="F:dUTP diphosphatase activity"/>
    <property type="evidence" value="ECO:0007669"/>
    <property type="project" value="UniProtKB-EC"/>
</dbReference>
<dbReference type="PANTHER" id="PTHR11241:SF0">
    <property type="entry name" value="DEOXYURIDINE 5'-TRIPHOSPHATE NUCLEOTIDOHYDROLASE"/>
    <property type="match status" value="1"/>
</dbReference>
<evidence type="ECO:0000256" key="3">
    <source>
        <dbReference type="ARBA" id="ARBA00023080"/>
    </source>
</evidence>
<dbReference type="InterPro" id="IPR029054">
    <property type="entry name" value="dUTPase-like"/>
</dbReference>
<feature type="compositionally biased region" description="Basic and acidic residues" evidence="6">
    <location>
        <begin position="185"/>
        <end position="197"/>
    </location>
</feature>
<evidence type="ECO:0000256" key="5">
    <source>
        <dbReference type="HAMAP-Rule" id="MF_00116"/>
    </source>
</evidence>
<dbReference type="NCBIfam" id="TIGR00576">
    <property type="entry name" value="dut"/>
    <property type="match status" value="1"/>
</dbReference>
<evidence type="ECO:0000313" key="8">
    <source>
        <dbReference type="EMBL" id="MFD2094143.1"/>
    </source>
</evidence>
<reference evidence="9" key="1">
    <citation type="journal article" date="2019" name="Int. J. Syst. Evol. Microbiol.">
        <title>The Global Catalogue of Microorganisms (GCM) 10K type strain sequencing project: providing services to taxonomists for standard genome sequencing and annotation.</title>
        <authorList>
            <consortium name="The Broad Institute Genomics Platform"/>
            <consortium name="The Broad Institute Genome Sequencing Center for Infectious Disease"/>
            <person name="Wu L."/>
            <person name="Ma J."/>
        </authorList>
    </citation>
    <scope>NUCLEOTIDE SEQUENCE [LARGE SCALE GENOMIC DNA]</scope>
    <source>
        <strain evidence="9">JCM 3338</strain>
    </source>
</reference>
<accession>A0ABW4XGK2</accession>
<comment type="cofactor">
    <cofactor evidence="5">
        <name>Mg(2+)</name>
        <dbReference type="ChEBI" id="CHEBI:18420"/>
    </cofactor>
</comment>
<keyword evidence="5" id="KW-0479">Metal-binding</keyword>
<dbReference type="HAMAP" id="MF_00116">
    <property type="entry name" value="dUTPase_bact"/>
    <property type="match status" value="1"/>
</dbReference>
<dbReference type="CDD" id="cd07557">
    <property type="entry name" value="trimeric_dUTPase"/>
    <property type="match status" value="1"/>
</dbReference>
<dbReference type="EMBL" id="JBHUHP010000030">
    <property type="protein sequence ID" value="MFD2094143.1"/>
    <property type="molecule type" value="Genomic_DNA"/>
</dbReference>
<dbReference type="InterPro" id="IPR008181">
    <property type="entry name" value="dUTPase"/>
</dbReference>
<keyword evidence="3 5" id="KW-0546">Nucleotide metabolism</keyword>
<keyword evidence="5" id="KW-0460">Magnesium</keyword>
<evidence type="ECO:0000256" key="2">
    <source>
        <dbReference type="ARBA" id="ARBA00022801"/>
    </source>
</evidence>
<dbReference type="InterPro" id="IPR033704">
    <property type="entry name" value="dUTPase_trimeric"/>
</dbReference>
<sequence>MPEFPPPQLDVPVRLASPEAVLPCYALPGDAGADLSLAEDVDLAPFERALVGTGVAVAIPEGYAGFVHPRSGLAHRLGLSLVNAPGTIDAGYRGEIKVNLINLDPVSPLRLRRGDRVAQLVVQPVVHARFVPVDELPDTERGTGGHGSTGGHRSTGGHPTGGNHPTGGDRPPGGDRSQGPPGTPADERVATAREGQA</sequence>
<dbReference type="NCBIfam" id="NF001862">
    <property type="entry name" value="PRK00601.1"/>
    <property type="match status" value="1"/>
</dbReference>
<comment type="similarity">
    <text evidence="1 5">Belongs to the dUTPase family.</text>
</comment>
<comment type="pathway">
    <text evidence="5">Pyrimidine metabolism; dUMP biosynthesis; dUMP from dCTP (dUTP route): step 2/2.</text>
</comment>
<feature type="binding site" evidence="5">
    <location>
        <position position="83"/>
    </location>
    <ligand>
        <name>substrate</name>
    </ligand>
</feature>
<evidence type="ECO:0000256" key="1">
    <source>
        <dbReference type="ARBA" id="ARBA00006581"/>
    </source>
</evidence>
<gene>
    <name evidence="5 8" type="primary">dut</name>
    <name evidence="8" type="ORF">ACFSHS_21460</name>
</gene>
<keyword evidence="9" id="KW-1185">Reference proteome</keyword>
<feature type="region of interest" description="Disordered" evidence="6">
    <location>
        <begin position="133"/>
        <end position="197"/>
    </location>
</feature>
<name>A0ABW4XGK2_9ACTN</name>
<dbReference type="PANTHER" id="PTHR11241">
    <property type="entry name" value="DEOXYURIDINE 5'-TRIPHOSPHATE NUCLEOTIDOHYDROLASE"/>
    <property type="match status" value="1"/>
</dbReference>
<protein>
    <recommendedName>
        <fullName evidence="5">Deoxyuridine 5'-triphosphate nucleotidohydrolase</fullName>
        <shortName evidence="5">dUTPase</shortName>
        <ecNumber evidence="5">3.6.1.23</ecNumber>
    </recommendedName>
    <alternativeName>
        <fullName evidence="5">dUTP pyrophosphatase</fullName>
    </alternativeName>
</protein>
<evidence type="ECO:0000256" key="4">
    <source>
        <dbReference type="ARBA" id="ARBA00047686"/>
    </source>
</evidence>
<dbReference type="SUPFAM" id="SSF51283">
    <property type="entry name" value="dUTPase-like"/>
    <property type="match status" value="1"/>
</dbReference>
<comment type="caution">
    <text evidence="8">The sequence shown here is derived from an EMBL/GenBank/DDBJ whole genome shotgun (WGS) entry which is preliminary data.</text>
</comment>
<feature type="binding site" evidence="5">
    <location>
        <begin position="87"/>
        <end position="89"/>
    </location>
    <ligand>
        <name>substrate</name>
    </ligand>
</feature>
<evidence type="ECO:0000256" key="6">
    <source>
        <dbReference type="SAM" id="MobiDB-lite"/>
    </source>
</evidence>
<evidence type="ECO:0000313" key="9">
    <source>
        <dbReference type="Proteomes" id="UP001597402"/>
    </source>
</evidence>
<dbReference type="RefSeq" id="WP_376880649.1">
    <property type="nucleotide sequence ID" value="NZ_JBHUHP010000030.1"/>
</dbReference>
<feature type="binding site" evidence="5">
    <location>
        <begin position="70"/>
        <end position="72"/>
    </location>
    <ligand>
        <name>substrate</name>
    </ligand>
</feature>
<dbReference type="EC" id="3.6.1.23" evidence="5"/>
<feature type="compositionally biased region" description="Low complexity" evidence="6">
    <location>
        <begin position="161"/>
        <end position="180"/>
    </location>
</feature>
<dbReference type="Gene3D" id="2.70.40.10">
    <property type="match status" value="1"/>
</dbReference>